<dbReference type="AlphaFoldDB" id="A0A9D1GNT3"/>
<name>A0A9D1GNT3_9BACT</name>
<comment type="caution">
    <text evidence="1">The sequence shown here is derived from an EMBL/GenBank/DDBJ whole genome shotgun (WGS) entry which is preliminary data.</text>
</comment>
<organism evidence="1 2">
    <name type="scientific">Candidatus Cryptobacteroides merdipullorum</name>
    <dbReference type="NCBI Taxonomy" id="2840771"/>
    <lineage>
        <taxon>Bacteria</taxon>
        <taxon>Pseudomonadati</taxon>
        <taxon>Bacteroidota</taxon>
        <taxon>Bacteroidia</taxon>
        <taxon>Bacteroidales</taxon>
        <taxon>Candidatus Cryptobacteroides</taxon>
    </lineage>
</organism>
<reference evidence="1" key="2">
    <citation type="journal article" date="2021" name="PeerJ">
        <title>Extensive microbial diversity within the chicken gut microbiome revealed by metagenomics and culture.</title>
        <authorList>
            <person name="Gilroy R."/>
            <person name="Ravi A."/>
            <person name="Getino M."/>
            <person name="Pursley I."/>
            <person name="Horton D.L."/>
            <person name="Alikhan N.F."/>
            <person name="Baker D."/>
            <person name="Gharbi K."/>
            <person name="Hall N."/>
            <person name="Watson M."/>
            <person name="Adriaenssens E.M."/>
            <person name="Foster-Nyarko E."/>
            <person name="Jarju S."/>
            <person name="Secka A."/>
            <person name="Antonio M."/>
            <person name="Oren A."/>
            <person name="Chaudhuri R.R."/>
            <person name="La Ragione R."/>
            <person name="Hildebrand F."/>
            <person name="Pallen M.J."/>
        </authorList>
    </citation>
    <scope>NUCLEOTIDE SEQUENCE</scope>
    <source>
        <strain evidence="1">ChiHecec2B26-709</strain>
    </source>
</reference>
<gene>
    <name evidence="1" type="ORF">IAC35_06035</name>
</gene>
<evidence type="ECO:0000313" key="2">
    <source>
        <dbReference type="Proteomes" id="UP000886881"/>
    </source>
</evidence>
<dbReference type="EMBL" id="DVLC01000112">
    <property type="protein sequence ID" value="HIT47398.1"/>
    <property type="molecule type" value="Genomic_DNA"/>
</dbReference>
<sequence>MRRKVRYAISAALAALLCLAALLLLRETRKERALLACEHVEVEFRDSLKFVSAKEITSWLDRNYGVCTGQRLDSLDLQRIENMLLSRGPIVGCEAWTDDHGVLHIEIRQREPVLRFSYGDTGGYYVDADGYIFPLHRSYTADVRVIEGSIPVRPAAGFSGQPESDSDREWIAGMLEFERRVSASRTWDDIISRTIIRDNGDIALTLGSGDELYIIGDPDRLDEKFSGIARYQREIRPEVGDGYYRTVNLKYKNQIICRQKDT</sequence>
<reference evidence="1" key="1">
    <citation type="submission" date="2020-10" db="EMBL/GenBank/DDBJ databases">
        <authorList>
            <person name="Gilroy R."/>
        </authorList>
    </citation>
    <scope>NUCLEOTIDE SEQUENCE</scope>
    <source>
        <strain evidence="1">ChiHecec2B26-709</strain>
    </source>
</reference>
<accession>A0A9D1GNT3</accession>
<evidence type="ECO:0008006" key="3">
    <source>
        <dbReference type="Google" id="ProtNLM"/>
    </source>
</evidence>
<dbReference type="Proteomes" id="UP000886881">
    <property type="component" value="Unassembled WGS sequence"/>
</dbReference>
<evidence type="ECO:0000313" key="1">
    <source>
        <dbReference type="EMBL" id="HIT47398.1"/>
    </source>
</evidence>
<protein>
    <recommendedName>
        <fullName evidence="3">Cell division protein FtsQ</fullName>
    </recommendedName>
</protein>
<proteinExistence type="predicted"/>